<reference evidence="4 5" key="1">
    <citation type="submission" date="2024-05" db="EMBL/GenBank/DDBJ databases">
        <title>Haplotype-resolved chromosome-level genome assembly of Huyou (Citrus changshanensis).</title>
        <authorList>
            <person name="Miao C."/>
            <person name="Chen W."/>
            <person name="Wu Y."/>
            <person name="Wang L."/>
            <person name="Zhao S."/>
            <person name="Grierson D."/>
            <person name="Xu C."/>
            <person name="Chen K."/>
        </authorList>
    </citation>
    <scope>NUCLEOTIDE SEQUENCE [LARGE SCALE GENOMIC DNA]</scope>
    <source>
        <strain evidence="4">01-14</strain>
        <tissue evidence="4">Leaf</tissue>
    </source>
</reference>
<sequence length="872" mass="98010">MGSNRFGSSRRGSFGSIGFSGTGNLPSFESQASNSDDSMNTCQICFKAGHTAVEFWHRFEENYIPQPPRQFQREKGSKSAYIANYEPAYMPYYSTNDDPWPAGAASAAHCEGPADEGWYLNSGATHHLTNSMGNLNIRDEFRGNDKLIIGNGEGLSITHISDSYFSFKSSQSQPADSHIALKDILLVPSITKNLISISKLTTDNNISVEFLGSFCVVKDLLKGQVLMQGIAKKGLYKLLVKPMSSTKNFELSSVVSHSQANKPLSMLSFCHLASHMPSVEFINNPNICLQNDIDNGLVERKHIQVVELGLTLLAQAKLPLNFLWDSFHALVYHINRLPTSALKMLTPYEKLFKHKADYKMLKCFSCACYPYLRDYNKHKFDYHTSKCIFIGYSPAHKGYKCMHHSDRIYIARHVIFDENAFPFSSDPNFNYESKIQPISSYTLSPRQVCHLSTLPVVSNPCDSSFESCPPVCSNNTEMFPPADHLQANEATQLQIPNLNPALEPTHDQNSPNTSNFTLILLLSQSQITSNSIQPLQNNHPMITRGKEEEVIMQQPEGFVDKSKPNYVCRLHKALYGLKQAPRAWFEKKKYIRDLLAEVDMLDCKRVITPMCSGKDSKLQEIVKEELGYYVKDATHYRSIVGGLQVLKYLKETQDYGLKFVKDGDLKITSFTDADWGSDLDDRKSIGAYCVYLGNNLISWSSKKQTVVTKSSAESEYRALALAVSEIAWLKSLFLEMGVCCVERPTIWSDNMSATELAKNHLFHSRTKHIEIDVHFIRDKVLAGDLKICYVPNEDQIADILTKPLSSPQFNYLRDKLNVFPCPLSLRGAVKIAHYAEVKKKNQHGVKPCNKNVKLPAVISATSEDPSQQQLPA</sequence>
<dbReference type="InterPro" id="IPR013103">
    <property type="entry name" value="RVT_2"/>
</dbReference>
<dbReference type="InterPro" id="IPR057670">
    <property type="entry name" value="SH3_retrovirus"/>
</dbReference>
<dbReference type="PANTHER" id="PTHR11439:SF467">
    <property type="entry name" value="INTEGRASE CATALYTIC DOMAIN-CONTAINING PROTEIN"/>
    <property type="match status" value="1"/>
</dbReference>
<dbReference type="CDD" id="cd09272">
    <property type="entry name" value="RNase_HI_RT_Ty1"/>
    <property type="match status" value="1"/>
</dbReference>
<dbReference type="PANTHER" id="PTHR11439">
    <property type="entry name" value="GAG-POL-RELATED RETROTRANSPOSON"/>
    <property type="match status" value="1"/>
</dbReference>
<evidence type="ECO:0000259" key="3">
    <source>
        <dbReference type="Pfam" id="PF25597"/>
    </source>
</evidence>
<dbReference type="Proteomes" id="UP001428341">
    <property type="component" value="Unassembled WGS sequence"/>
</dbReference>
<gene>
    <name evidence="4" type="ORF">WN944_000832</name>
</gene>
<organism evidence="4 5">
    <name type="scientific">Citrus x changshan-huyou</name>
    <dbReference type="NCBI Taxonomy" id="2935761"/>
    <lineage>
        <taxon>Eukaryota</taxon>
        <taxon>Viridiplantae</taxon>
        <taxon>Streptophyta</taxon>
        <taxon>Embryophyta</taxon>
        <taxon>Tracheophyta</taxon>
        <taxon>Spermatophyta</taxon>
        <taxon>Magnoliopsida</taxon>
        <taxon>eudicotyledons</taxon>
        <taxon>Gunneridae</taxon>
        <taxon>Pentapetalae</taxon>
        <taxon>rosids</taxon>
        <taxon>malvids</taxon>
        <taxon>Sapindales</taxon>
        <taxon>Rutaceae</taxon>
        <taxon>Aurantioideae</taxon>
        <taxon>Citrus</taxon>
    </lineage>
</organism>
<dbReference type="SUPFAM" id="SSF53098">
    <property type="entry name" value="Ribonuclease H-like"/>
    <property type="match status" value="1"/>
</dbReference>
<dbReference type="Pfam" id="PF07727">
    <property type="entry name" value="RVT_2"/>
    <property type="match status" value="1"/>
</dbReference>
<dbReference type="InterPro" id="IPR012337">
    <property type="entry name" value="RNaseH-like_sf"/>
</dbReference>
<evidence type="ECO:0000313" key="5">
    <source>
        <dbReference type="Proteomes" id="UP001428341"/>
    </source>
</evidence>
<dbReference type="Pfam" id="PF25597">
    <property type="entry name" value="SH3_retrovirus"/>
    <property type="match status" value="1"/>
</dbReference>
<accession>A0AAP0MJY0</accession>
<name>A0AAP0MJY0_9ROSI</name>
<dbReference type="InterPro" id="IPR054722">
    <property type="entry name" value="PolX-like_BBD"/>
</dbReference>
<evidence type="ECO:0000259" key="2">
    <source>
        <dbReference type="Pfam" id="PF22936"/>
    </source>
</evidence>
<feature type="domain" description="Retrovirus-related Pol polyprotein from transposon TNT 1-94-like beta-barrel" evidence="2">
    <location>
        <begin position="118"/>
        <end position="202"/>
    </location>
</feature>
<feature type="domain" description="Reverse transcriptase Ty1/copia-type" evidence="1">
    <location>
        <begin position="545"/>
        <end position="598"/>
    </location>
</feature>
<evidence type="ECO:0000313" key="4">
    <source>
        <dbReference type="EMBL" id="KAK9208476.1"/>
    </source>
</evidence>
<evidence type="ECO:0000259" key="1">
    <source>
        <dbReference type="Pfam" id="PF07727"/>
    </source>
</evidence>
<feature type="domain" description="Retroviral polymerase SH3-like" evidence="3">
    <location>
        <begin position="366"/>
        <end position="426"/>
    </location>
</feature>
<dbReference type="AlphaFoldDB" id="A0AAP0MJY0"/>
<comment type="caution">
    <text evidence="4">The sequence shown here is derived from an EMBL/GenBank/DDBJ whole genome shotgun (WGS) entry which is preliminary data.</text>
</comment>
<dbReference type="EMBL" id="JBCGBO010000004">
    <property type="protein sequence ID" value="KAK9208476.1"/>
    <property type="molecule type" value="Genomic_DNA"/>
</dbReference>
<protein>
    <submittedName>
        <fullName evidence="4">Uncharacterized protein</fullName>
    </submittedName>
</protein>
<proteinExistence type="predicted"/>
<dbReference type="Pfam" id="PF22936">
    <property type="entry name" value="Pol_BBD"/>
    <property type="match status" value="1"/>
</dbReference>
<keyword evidence="5" id="KW-1185">Reference proteome</keyword>